<evidence type="ECO:0000313" key="4">
    <source>
        <dbReference type="Proteomes" id="UP000717585"/>
    </source>
</evidence>
<dbReference type="Proteomes" id="UP000717585">
    <property type="component" value="Unassembled WGS sequence"/>
</dbReference>
<proteinExistence type="predicted"/>
<evidence type="ECO:0000256" key="1">
    <source>
        <dbReference type="ARBA" id="ARBA00022737"/>
    </source>
</evidence>
<feature type="region of interest" description="Disordered" evidence="2">
    <location>
        <begin position="1"/>
        <end position="25"/>
    </location>
</feature>
<dbReference type="AlphaFoldDB" id="A0A8J6B561"/>
<dbReference type="InterPro" id="IPR045075">
    <property type="entry name" value="Syf1-like"/>
</dbReference>
<comment type="caution">
    <text evidence="3">The sequence shown here is derived from an EMBL/GenBank/DDBJ whole genome shotgun (WGS) entry which is preliminary data.</text>
</comment>
<protein>
    <submittedName>
        <fullName evidence="3">Pre-mRNA splicing factor</fullName>
    </submittedName>
</protein>
<organism evidence="3 4">
    <name type="scientific">Carpediemonas membranifera</name>
    <dbReference type="NCBI Taxonomy" id="201153"/>
    <lineage>
        <taxon>Eukaryota</taxon>
        <taxon>Metamonada</taxon>
        <taxon>Carpediemonas-like organisms</taxon>
        <taxon>Carpediemonas</taxon>
    </lineage>
</organism>
<dbReference type="SUPFAM" id="SSF48452">
    <property type="entry name" value="TPR-like"/>
    <property type="match status" value="2"/>
</dbReference>
<name>A0A8J6B561_9EUKA</name>
<sequence>MPQKSGFHNARRKQESRLNDAHLHKKDGDYATAKELYTQAQASNPREVAAWVEGAKLSEELGDDEAAVKQLIRGIRYIPRSEQLYLPAIRLLMKHNRFDMARSLVGNLSDVPVDQCWRILIEATMIEHLDGRPDVVWRVYEHVLEVMRKFGPAYFEIVKVEMRFGNVQRALAICERGLRLCPRYSPLWLETVRLYELTYLSKLSNPEKYDVAIEDHRQRTNNFHIDTVLRHVTKAYQHLPEDAMWRMTLETGRALAHAGLPVMARSHFVRVLPICPPSQRWKVWLAGSRLEAALGLTRACSALQDLAEGESQGRAACSIILDRARSAALAGDVEHAADLLDQGCIDYAASWTVWVEAIDIYRMMGDIETALEVSSKAVAISPSTGRIWARIISLTQAHGQEAQQDVLEKALAACPKSGEVWTEAARIALNPLNTNFSVSASRRMLNLAVDLTGQFGDPLIELLRLQLATYGPGADISDIKRLAVLADPSYGPLWSYCRFTPHDGPIEVLEHARAMILAELELHRPVYNAAMARRQEYVAAIKRGQDGSRVESVQSRLSRSGVDLAQITSNCGKFPFSMGLQRLSFLENNLCRRDVHIDQHDRYRVIYAGLV</sequence>
<dbReference type="Pfam" id="PF13432">
    <property type="entry name" value="TPR_16"/>
    <property type="match status" value="1"/>
</dbReference>
<keyword evidence="1" id="KW-0677">Repeat</keyword>
<dbReference type="InterPro" id="IPR019734">
    <property type="entry name" value="TPR_rpt"/>
</dbReference>
<dbReference type="EMBL" id="JAHDYR010000066">
    <property type="protein sequence ID" value="KAG9390267.1"/>
    <property type="molecule type" value="Genomic_DNA"/>
</dbReference>
<reference evidence="3" key="1">
    <citation type="submission" date="2021-05" db="EMBL/GenBank/DDBJ databases">
        <title>A free-living protist that lacks canonical eukaryotic 1 DNA replication and segregation systems.</title>
        <authorList>
            <person name="Salas-Leiva D.E."/>
            <person name="Tromer E.C."/>
            <person name="Curtis B.A."/>
            <person name="Jerlstrom-Hultqvist J."/>
            <person name="Kolisko M."/>
            <person name="Yi Z."/>
            <person name="Salas-Leiva J.S."/>
            <person name="Gallot-Lavallee L."/>
            <person name="Kops G.J.P.L."/>
            <person name="Archibald J.M."/>
            <person name="Simpson A.G.B."/>
            <person name="Roger A.J."/>
        </authorList>
    </citation>
    <scope>NUCLEOTIDE SEQUENCE</scope>
    <source>
        <strain evidence="3">BICM</strain>
    </source>
</reference>
<dbReference type="SMART" id="SM00386">
    <property type="entry name" value="HAT"/>
    <property type="match status" value="6"/>
</dbReference>
<dbReference type="InterPro" id="IPR003107">
    <property type="entry name" value="HAT"/>
</dbReference>
<evidence type="ECO:0000313" key="3">
    <source>
        <dbReference type="EMBL" id="KAG9390267.1"/>
    </source>
</evidence>
<dbReference type="PANTHER" id="PTHR11246:SF20">
    <property type="entry name" value="TPR-CONTAINING PROTEIN DDB_G0280363"/>
    <property type="match status" value="1"/>
</dbReference>
<dbReference type="Gene3D" id="1.25.40.10">
    <property type="entry name" value="Tetratricopeptide repeat domain"/>
    <property type="match status" value="2"/>
</dbReference>
<accession>A0A8J6B561</accession>
<dbReference type="InterPro" id="IPR011990">
    <property type="entry name" value="TPR-like_helical_dom_sf"/>
</dbReference>
<evidence type="ECO:0000256" key="2">
    <source>
        <dbReference type="SAM" id="MobiDB-lite"/>
    </source>
</evidence>
<keyword evidence="4" id="KW-1185">Reference proteome</keyword>
<gene>
    <name evidence="3" type="ORF">J8273_8307</name>
</gene>
<feature type="compositionally biased region" description="Basic and acidic residues" evidence="2">
    <location>
        <begin position="12"/>
        <end position="25"/>
    </location>
</feature>
<dbReference type="PANTHER" id="PTHR11246">
    <property type="entry name" value="PRE-MRNA SPLICING FACTOR"/>
    <property type="match status" value="1"/>
</dbReference>
<dbReference type="SMART" id="SM00028">
    <property type="entry name" value="TPR"/>
    <property type="match status" value="3"/>
</dbReference>
<dbReference type="OrthoDB" id="440128at2759"/>
<dbReference type="GO" id="GO:0000398">
    <property type="term" value="P:mRNA splicing, via spliceosome"/>
    <property type="evidence" value="ECO:0007669"/>
    <property type="project" value="InterPro"/>
</dbReference>